<name>A0A380TSA3_9PAST</name>
<evidence type="ECO:0000313" key="3">
    <source>
        <dbReference type="Proteomes" id="UP000254649"/>
    </source>
</evidence>
<dbReference type="AlphaFoldDB" id="A0A380TSA3"/>
<keyword evidence="1" id="KW-0732">Signal</keyword>
<protein>
    <recommendedName>
        <fullName evidence="4">Lipoprotein</fullName>
    </recommendedName>
</protein>
<proteinExistence type="predicted"/>
<gene>
    <name evidence="2" type="ORF">NCTC10801_01187</name>
</gene>
<dbReference type="Proteomes" id="UP000254649">
    <property type="component" value="Unassembled WGS sequence"/>
</dbReference>
<feature type="signal peptide" evidence="1">
    <location>
        <begin position="1"/>
        <end position="19"/>
    </location>
</feature>
<evidence type="ECO:0000256" key="1">
    <source>
        <dbReference type="SAM" id="SignalP"/>
    </source>
</evidence>
<accession>A0A380TSA3</accession>
<feature type="chain" id="PRO_5016797069" description="Lipoprotein" evidence="1">
    <location>
        <begin position="20"/>
        <end position="97"/>
    </location>
</feature>
<reference evidence="2 3" key="1">
    <citation type="submission" date="2018-06" db="EMBL/GenBank/DDBJ databases">
        <authorList>
            <consortium name="Pathogen Informatics"/>
            <person name="Doyle S."/>
        </authorList>
    </citation>
    <scope>NUCLEOTIDE SEQUENCE [LARGE SCALE GENOMIC DNA]</scope>
    <source>
        <strain evidence="2 3">NCTC10801</strain>
    </source>
</reference>
<dbReference type="OrthoDB" id="5680369at2"/>
<keyword evidence="3" id="KW-1185">Reference proteome</keyword>
<evidence type="ECO:0008006" key="4">
    <source>
        <dbReference type="Google" id="ProtNLM"/>
    </source>
</evidence>
<dbReference type="EMBL" id="UFRQ01000003">
    <property type="protein sequence ID" value="SUT90289.1"/>
    <property type="molecule type" value="Genomic_DNA"/>
</dbReference>
<sequence length="97" mass="11188">MKKLSKLKLNLVLCLGLNACGGFLNPFDEAFLDWNDSRIDKEYNKQISSGYEYIYQGTASQARKIANECKKLYLNDIKKRDICLQKRGFTKLNKSSQ</sequence>
<evidence type="ECO:0000313" key="2">
    <source>
        <dbReference type="EMBL" id="SUT90289.1"/>
    </source>
</evidence>
<organism evidence="2 3">
    <name type="scientific">[Actinobacillus] rossii</name>
    <dbReference type="NCBI Taxonomy" id="123820"/>
    <lineage>
        <taxon>Bacteria</taxon>
        <taxon>Pseudomonadati</taxon>
        <taxon>Pseudomonadota</taxon>
        <taxon>Gammaproteobacteria</taxon>
        <taxon>Pasteurellales</taxon>
        <taxon>Pasteurellaceae</taxon>
    </lineage>
</organism>